<dbReference type="PANTHER" id="PTHR34315">
    <property type="match status" value="1"/>
</dbReference>
<dbReference type="VEuPathDB" id="FungiDB:PPTG_00637"/>
<feature type="region of interest" description="Disordered" evidence="1">
    <location>
        <begin position="124"/>
        <end position="155"/>
    </location>
</feature>
<name>W2MFX0_PHYNI</name>
<evidence type="ECO:0000256" key="1">
    <source>
        <dbReference type="SAM" id="MobiDB-lite"/>
    </source>
</evidence>
<dbReference type="EMBL" id="KI695599">
    <property type="protein sequence ID" value="ETM35241.1"/>
    <property type="molecule type" value="Genomic_DNA"/>
</dbReference>
<evidence type="ECO:0000313" key="2">
    <source>
        <dbReference type="EMBL" id="ETM35241.1"/>
    </source>
</evidence>
<protein>
    <submittedName>
        <fullName evidence="2">Uncharacterized protein</fullName>
    </submittedName>
</protein>
<dbReference type="Proteomes" id="UP000054532">
    <property type="component" value="Unassembled WGS sequence"/>
</dbReference>
<gene>
    <name evidence="2" type="ORF">L914_17822</name>
</gene>
<dbReference type="AlphaFoldDB" id="W2MFX0"/>
<feature type="non-terminal residue" evidence="2">
    <location>
        <position position="1"/>
    </location>
</feature>
<feature type="compositionally biased region" description="Polar residues" evidence="1">
    <location>
        <begin position="134"/>
        <end position="155"/>
    </location>
</feature>
<reference evidence="2" key="1">
    <citation type="submission" date="2013-11" db="EMBL/GenBank/DDBJ databases">
        <title>The Genome Sequence of Phytophthora parasitica IAC_01/95.</title>
        <authorList>
            <consortium name="The Broad Institute Genomics Platform"/>
            <person name="Russ C."/>
            <person name="Tyler B."/>
            <person name="Panabieres F."/>
            <person name="Shan W."/>
            <person name="Tripathy S."/>
            <person name="Grunwald N."/>
            <person name="Machado M."/>
            <person name="Johnson C.S."/>
            <person name="Arredondo F."/>
            <person name="Hong C."/>
            <person name="Coffey M."/>
            <person name="Young S.K."/>
            <person name="Zeng Q."/>
            <person name="Gargeya S."/>
            <person name="Fitzgerald M."/>
            <person name="Abouelleil A."/>
            <person name="Alvarado L."/>
            <person name="Chapman S.B."/>
            <person name="Gainer-Dewar J."/>
            <person name="Goldberg J."/>
            <person name="Griggs A."/>
            <person name="Gujja S."/>
            <person name="Hansen M."/>
            <person name="Howarth C."/>
            <person name="Imamovic A."/>
            <person name="Ireland A."/>
            <person name="Larimer J."/>
            <person name="McCowan C."/>
            <person name="Murphy C."/>
            <person name="Pearson M."/>
            <person name="Poon T.W."/>
            <person name="Priest M."/>
            <person name="Roberts A."/>
            <person name="Saif S."/>
            <person name="Shea T."/>
            <person name="Sykes S."/>
            <person name="Wortman J."/>
            <person name="Nusbaum C."/>
            <person name="Birren B."/>
        </authorList>
    </citation>
    <scope>NUCLEOTIDE SEQUENCE [LARGE SCALE GENOMIC DNA]</scope>
    <source>
        <strain evidence="2">IAC_01/95</strain>
    </source>
</reference>
<dbReference type="PANTHER" id="PTHR34315:SF1">
    <property type="entry name" value="INTRADIOL RING-CLEAVAGE DIOXYGENASES DOMAIN-CONTAINING PROTEIN-RELATED"/>
    <property type="match status" value="1"/>
</dbReference>
<proteinExistence type="predicted"/>
<sequence length="155" mass="15420">QDLITSVNEQDTYVTNTQEITLNEDDMWLQAAAADGYDPIMEYALLGDSVADGLFVWISLAVDMTAAQEVEEAATLTANGGVISSDSVIGGGAGGSGNFGGSMGGFSGSMGAFGGSADGQFGGSIGGNGAPASNVENSSSIGNEAGQTISCSTRK</sequence>
<accession>W2MFX0</accession>
<organism evidence="2">
    <name type="scientific">Phytophthora nicotianae</name>
    <name type="common">Potato buckeye rot agent</name>
    <name type="synonym">Phytophthora parasitica</name>
    <dbReference type="NCBI Taxonomy" id="4792"/>
    <lineage>
        <taxon>Eukaryota</taxon>
        <taxon>Sar</taxon>
        <taxon>Stramenopiles</taxon>
        <taxon>Oomycota</taxon>
        <taxon>Peronosporomycetes</taxon>
        <taxon>Peronosporales</taxon>
        <taxon>Peronosporaceae</taxon>
        <taxon>Phytophthora</taxon>
    </lineage>
</organism>